<organism evidence="3 4">
    <name type="scientific">Geodermatophilus dictyosporus</name>
    <dbReference type="NCBI Taxonomy" id="1523247"/>
    <lineage>
        <taxon>Bacteria</taxon>
        <taxon>Bacillati</taxon>
        <taxon>Actinomycetota</taxon>
        <taxon>Actinomycetes</taxon>
        <taxon>Geodermatophilales</taxon>
        <taxon>Geodermatophilaceae</taxon>
        <taxon>Geodermatophilus</taxon>
    </lineage>
</organism>
<accession>A0A1I5TU56</accession>
<protein>
    <recommendedName>
        <fullName evidence="2">Antitoxin FitA-like ribbon-helix-helix domain-containing protein</fullName>
    </recommendedName>
</protein>
<dbReference type="Pfam" id="PF22513">
    <property type="entry name" value="FitA-like_RHH"/>
    <property type="match status" value="1"/>
</dbReference>
<dbReference type="Proteomes" id="UP000198857">
    <property type="component" value="Unassembled WGS sequence"/>
</dbReference>
<evidence type="ECO:0000256" key="1">
    <source>
        <dbReference type="SAM" id="MobiDB-lite"/>
    </source>
</evidence>
<evidence type="ECO:0000313" key="4">
    <source>
        <dbReference type="Proteomes" id="UP000198857"/>
    </source>
</evidence>
<evidence type="ECO:0000259" key="2">
    <source>
        <dbReference type="Pfam" id="PF22513"/>
    </source>
</evidence>
<dbReference type="STRING" id="1523247.SAMN05660464_4484"/>
<dbReference type="EMBL" id="FOWQ01000009">
    <property type="protein sequence ID" value="SFP85846.1"/>
    <property type="molecule type" value="Genomic_DNA"/>
</dbReference>
<keyword evidence="4" id="KW-1185">Reference proteome</keyword>
<feature type="domain" description="Antitoxin FitA-like ribbon-helix-helix" evidence="2">
    <location>
        <begin position="2"/>
        <end position="35"/>
    </location>
</feature>
<dbReference type="OrthoDB" id="7107936at2"/>
<gene>
    <name evidence="3" type="ORF">SAMN05660464_4484</name>
</gene>
<name>A0A1I5TU56_9ACTN</name>
<sequence>MATIQIRDVPEDVHRTYRRRAAEAGKSLQEFLLAELVEGARAQTPAEVVGEVRAQLERSAGEGFSPSSSADIVRADRDGR</sequence>
<proteinExistence type="predicted"/>
<dbReference type="AlphaFoldDB" id="A0A1I5TU56"/>
<dbReference type="InterPro" id="IPR053853">
    <property type="entry name" value="FitA-like_RHH"/>
</dbReference>
<reference evidence="4" key="1">
    <citation type="submission" date="2016-10" db="EMBL/GenBank/DDBJ databases">
        <authorList>
            <person name="Varghese N."/>
            <person name="Submissions S."/>
        </authorList>
    </citation>
    <scope>NUCLEOTIDE SEQUENCE [LARGE SCALE GENOMIC DNA]</scope>
    <source>
        <strain evidence="4">DSM 44208</strain>
    </source>
</reference>
<dbReference type="SUPFAM" id="SSF47598">
    <property type="entry name" value="Ribbon-helix-helix"/>
    <property type="match status" value="1"/>
</dbReference>
<dbReference type="GO" id="GO:0006355">
    <property type="term" value="P:regulation of DNA-templated transcription"/>
    <property type="evidence" value="ECO:0007669"/>
    <property type="project" value="InterPro"/>
</dbReference>
<evidence type="ECO:0000313" key="3">
    <source>
        <dbReference type="EMBL" id="SFP85846.1"/>
    </source>
</evidence>
<feature type="region of interest" description="Disordered" evidence="1">
    <location>
        <begin position="58"/>
        <end position="80"/>
    </location>
</feature>
<dbReference type="RefSeq" id="WP_091115035.1">
    <property type="nucleotide sequence ID" value="NZ_FOWQ01000009.1"/>
</dbReference>
<dbReference type="InterPro" id="IPR010985">
    <property type="entry name" value="Ribbon_hlx_hlx"/>
</dbReference>